<evidence type="ECO:0000313" key="1">
    <source>
        <dbReference type="EMBL" id="SHE81287.1"/>
    </source>
</evidence>
<sequence>MKALYFRTLFRNMNDGIYHILSMWNEPQDYTASVVYLCGADASIPRTLSEDARFADETFPIDLLVISHLNLQYLEYVIEMLELRRVKQIIMPYMDKKQRASLLRHLEGQEQPDKLTLDSKGRTFLRDPYRYALSKGVEEFRYLMGNGPAYEGQDTIPGGYFQPLEKSADEKIWKEEDGFVPVYKAGYLIMNRWVLSFGVYQGNGYPTIVMYHGSIEDDLVEEDCVMSVKPFSYIQSCKGRIKGECDLCSLACTHRSDFDLLKGHSKKALTEYENGTLLLGNMLLPGNVERLYHRFHYVKEKVRFLSVPNCGAKENWDYRVMGFGKENNYRYYACPVNTLSDANTFRTLGTISPYIRLSMLNEYYGLCGSGFLTNRIN</sequence>
<keyword evidence="2" id="KW-1185">Reference proteome</keyword>
<reference evidence="1 2" key="1">
    <citation type="submission" date="2016-11" db="EMBL/GenBank/DDBJ databases">
        <authorList>
            <person name="Jaros S."/>
            <person name="Januszkiewicz K."/>
            <person name="Wedrychowicz H."/>
        </authorList>
    </citation>
    <scope>NUCLEOTIDE SEQUENCE [LARGE SCALE GENOMIC DNA]</scope>
    <source>
        <strain evidence="1 2">DSM 17459</strain>
    </source>
</reference>
<dbReference type="EMBL" id="FQVI01000006">
    <property type="protein sequence ID" value="SHE81287.1"/>
    <property type="molecule type" value="Genomic_DNA"/>
</dbReference>
<name>A0A1M4WJB6_9CLOT</name>
<protein>
    <submittedName>
        <fullName evidence="1">Uncharacterized protein</fullName>
    </submittedName>
</protein>
<dbReference type="Proteomes" id="UP000184245">
    <property type="component" value="Unassembled WGS sequence"/>
</dbReference>
<dbReference type="OrthoDB" id="9761531at2"/>
<evidence type="ECO:0000313" key="2">
    <source>
        <dbReference type="Proteomes" id="UP000184245"/>
    </source>
</evidence>
<dbReference type="RefSeq" id="WP_072850727.1">
    <property type="nucleotide sequence ID" value="NZ_FQVI01000006.1"/>
</dbReference>
<proteinExistence type="predicted"/>
<dbReference type="AlphaFoldDB" id="A0A1M4WJB6"/>
<accession>A0A1M4WJB6</accession>
<gene>
    <name evidence="1" type="ORF">SAMN02745158_01643</name>
</gene>
<dbReference type="STRING" id="1122155.SAMN02745158_01643"/>
<organism evidence="1 2">
    <name type="scientific">Lactonifactor longoviformis DSM 17459</name>
    <dbReference type="NCBI Taxonomy" id="1122155"/>
    <lineage>
        <taxon>Bacteria</taxon>
        <taxon>Bacillati</taxon>
        <taxon>Bacillota</taxon>
        <taxon>Clostridia</taxon>
        <taxon>Eubacteriales</taxon>
        <taxon>Clostridiaceae</taxon>
        <taxon>Lactonifactor</taxon>
    </lineage>
</organism>